<dbReference type="PANTHER" id="PTHR46509">
    <property type="entry name" value="PHOSPHOADENOSINE PHOSPHOSULFATE REDUCTASE"/>
    <property type="match status" value="1"/>
</dbReference>
<feature type="binding site" evidence="4">
    <location>
        <position position="223"/>
    </location>
    <ligand>
        <name>[4Fe-4S] cluster</name>
        <dbReference type="ChEBI" id="CHEBI:49883"/>
    </ligand>
</feature>
<keyword evidence="4" id="KW-0963">Cytoplasm</keyword>
<dbReference type="EC" id="1.8.4.10" evidence="4"/>
<accession>A0A6I4T8E3</accession>
<evidence type="ECO:0000259" key="6">
    <source>
        <dbReference type="Pfam" id="PF01507"/>
    </source>
</evidence>
<dbReference type="GO" id="GO:0004604">
    <property type="term" value="F:phosphoadenylyl-sulfate reductase (thioredoxin) activity"/>
    <property type="evidence" value="ECO:0007669"/>
    <property type="project" value="UniProtKB-UniRule"/>
</dbReference>
<dbReference type="EMBL" id="WTYT01000005">
    <property type="protein sequence ID" value="MXO66391.1"/>
    <property type="molecule type" value="Genomic_DNA"/>
</dbReference>
<dbReference type="Pfam" id="PF01507">
    <property type="entry name" value="PAPS_reduct"/>
    <property type="match status" value="1"/>
</dbReference>
<comment type="subcellular location">
    <subcellularLocation>
        <location evidence="4">Cytoplasm</location>
    </subcellularLocation>
</comment>
<dbReference type="OrthoDB" id="9794018at2"/>
<keyword evidence="8" id="KW-1185">Reference proteome</keyword>
<dbReference type="NCBIfam" id="TIGR00434">
    <property type="entry name" value="cysH"/>
    <property type="match status" value="1"/>
</dbReference>
<comment type="function">
    <text evidence="4">Catalyzes the formation of sulfite from adenosine 5'-phosphosulfate (APS) using thioredoxin as an electron donor.</text>
</comment>
<dbReference type="GO" id="GO:0051539">
    <property type="term" value="F:4 iron, 4 sulfur cluster binding"/>
    <property type="evidence" value="ECO:0007669"/>
    <property type="project" value="UniProtKB-UniRule"/>
</dbReference>
<dbReference type="CDD" id="cd23945">
    <property type="entry name" value="PAPS_reductase"/>
    <property type="match status" value="1"/>
</dbReference>
<dbReference type="RefSeq" id="WP_160736841.1">
    <property type="nucleotide sequence ID" value="NZ_WTYT01000005.1"/>
</dbReference>
<evidence type="ECO:0000313" key="7">
    <source>
        <dbReference type="EMBL" id="MXO66391.1"/>
    </source>
</evidence>
<feature type="region of interest" description="Disordered" evidence="5">
    <location>
        <begin position="229"/>
        <end position="272"/>
    </location>
</feature>
<dbReference type="GO" id="GO:0043866">
    <property type="term" value="F:adenylyl-sulfate reductase (thioredoxin) activity"/>
    <property type="evidence" value="ECO:0007669"/>
    <property type="project" value="UniProtKB-EC"/>
</dbReference>
<dbReference type="NCBIfam" id="NF002537">
    <property type="entry name" value="PRK02090.1"/>
    <property type="match status" value="1"/>
</dbReference>
<comment type="similarity">
    <text evidence="1 4">Belongs to the PAPS reductase family. CysH subfamily.</text>
</comment>
<reference evidence="7 8" key="1">
    <citation type="submission" date="2019-12" db="EMBL/GenBank/DDBJ databases">
        <title>Genomic-based taxomic classification of the family Erythrobacteraceae.</title>
        <authorList>
            <person name="Xu L."/>
        </authorList>
    </citation>
    <scope>NUCLEOTIDE SEQUENCE [LARGE SCALE GENOMIC DNA]</scope>
    <source>
        <strain evidence="7 8">LMG 29518</strain>
    </source>
</reference>
<dbReference type="GO" id="GO:0070814">
    <property type="term" value="P:hydrogen sulfide biosynthetic process"/>
    <property type="evidence" value="ECO:0007669"/>
    <property type="project" value="UniProtKB-UniRule"/>
</dbReference>
<feature type="compositionally biased region" description="Polar residues" evidence="5">
    <location>
        <begin position="250"/>
        <end position="261"/>
    </location>
</feature>
<dbReference type="GO" id="GO:0005737">
    <property type="term" value="C:cytoplasm"/>
    <property type="evidence" value="ECO:0007669"/>
    <property type="project" value="UniProtKB-SubCell"/>
</dbReference>
<feature type="binding site" evidence="4">
    <location>
        <position position="135"/>
    </location>
    <ligand>
        <name>[4Fe-4S] cluster</name>
        <dbReference type="ChEBI" id="CHEBI:49883"/>
    </ligand>
</feature>
<protein>
    <recommendedName>
        <fullName evidence="4">Adenosine 5'-phosphosulfate reductase</fullName>
        <shortName evidence="4">APS reductase</shortName>
        <ecNumber evidence="4">1.8.4.10</ecNumber>
    </recommendedName>
    <alternativeName>
        <fullName evidence="4">5'-adenylylsulfate reductase</fullName>
    </alternativeName>
    <alternativeName>
        <fullName evidence="4">Thioredoxin-dependent 5'-adenylylsulfate reductase</fullName>
    </alternativeName>
</protein>
<dbReference type="InterPro" id="IPR002500">
    <property type="entry name" value="PAPS_reduct_dom"/>
</dbReference>
<proteinExistence type="inferred from homology"/>
<keyword evidence="4" id="KW-0408">Iron</keyword>
<gene>
    <name evidence="4" type="primary">cysH</name>
    <name evidence="7" type="ORF">GRI91_11535</name>
</gene>
<feature type="active site" description="Nucleophile; cysteine thiosulfonate intermediate" evidence="4">
    <location>
        <position position="246"/>
    </location>
</feature>
<feature type="compositionally biased region" description="Basic and acidic residues" evidence="5">
    <location>
        <begin position="229"/>
        <end position="246"/>
    </location>
</feature>
<evidence type="ECO:0000256" key="5">
    <source>
        <dbReference type="SAM" id="MobiDB-lite"/>
    </source>
</evidence>
<dbReference type="HAMAP" id="MF_00063">
    <property type="entry name" value="CysH"/>
    <property type="match status" value="1"/>
</dbReference>
<organism evidence="7 8">
    <name type="scientific">Altericroceibacterium endophyticum</name>
    <dbReference type="NCBI Taxonomy" id="1808508"/>
    <lineage>
        <taxon>Bacteria</taxon>
        <taxon>Pseudomonadati</taxon>
        <taxon>Pseudomonadota</taxon>
        <taxon>Alphaproteobacteria</taxon>
        <taxon>Sphingomonadales</taxon>
        <taxon>Erythrobacteraceae</taxon>
        <taxon>Altericroceibacterium</taxon>
    </lineage>
</organism>
<evidence type="ECO:0000256" key="1">
    <source>
        <dbReference type="ARBA" id="ARBA00009732"/>
    </source>
</evidence>
<dbReference type="PIRSF" id="PIRSF000857">
    <property type="entry name" value="PAPS_reductase"/>
    <property type="match status" value="1"/>
</dbReference>
<name>A0A6I4T8E3_9SPHN</name>
<feature type="domain" description="Phosphoadenosine phosphosulphate reductase" evidence="6">
    <location>
        <begin position="54"/>
        <end position="225"/>
    </location>
</feature>
<keyword evidence="4" id="KW-0411">Iron-sulfur</keyword>
<dbReference type="Gene3D" id="3.40.50.620">
    <property type="entry name" value="HUPs"/>
    <property type="match status" value="1"/>
</dbReference>
<evidence type="ECO:0000256" key="4">
    <source>
        <dbReference type="HAMAP-Rule" id="MF_00063"/>
    </source>
</evidence>
<dbReference type="AlphaFoldDB" id="A0A6I4T8E3"/>
<comment type="catalytic activity">
    <reaction evidence="4">
        <text>[thioredoxin]-disulfide + sulfite + AMP + 2 H(+) = adenosine 5'-phosphosulfate + [thioredoxin]-dithiol</text>
        <dbReference type="Rhea" id="RHEA:21976"/>
        <dbReference type="Rhea" id="RHEA-COMP:10698"/>
        <dbReference type="Rhea" id="RHEA-COMP:10700"/>
        <dbReference type="ChEBI" id="CHEBI:15378"/>
        <dbReference type="ChEBI" id="CHEBI:17359"/>
        <dbReference type="ChEBI" id="CHEBI:29950"/>
        <dbReference type="ChEBI" id="CHEBI:50058"/>
        <dbReference type="ChEBI" id="CHEBI:58243"/>
        <dbReference type="ChEBI" id="CHEBI:456215"/>
        <dbReference type="EC" id="1.8.4.10"/>
    </reaction>
</comment>
<dbReference type="SUPFAM" id="SSF52402">
    <property type="entry name" value="Adenine nucleotide alpha hydrolases-like"/>
    <property type="match status" value="1"/>
</dbReference>
<comment type="pathway">
    <text evidence="3 4">Sulfur metabolism; hydrogen sulfide biosynthesis; sulfite from sulfate.</text>
</comment>
<sequence length="272" mass="30009">MAETTQTQARQLDRIDTGPRFSESDAIRLNRMFRGQETLEMLSSVLNDGLAGDVAVVSSFGAESAVLLHLVAQVAPDTPVLFLETGKHFPETLAYRDELVARLGLTNLVNLTPDAEELAAKDENELRWSWDPDGCCEIRKVKPLAKALAHYDASITGRKAFQSSTRANLPRFEIDSSDSQGRLKINPLIDWNSDDIAAYFEEHDLPRHPLVEQGYPSIGCMPCTSRVAEGEDPRSGRWSGWDKTECGIHSPNNPDAGNGDQNDLPPGYEPAF</sequence>
<comment type="cofactor">
    <cofactor evidence="4">
        <name>[4Fe-4S] cluster</name>
        <dbReference type="ChEBI" id="CHEBI:49883"/>
    </cofactor>
    <text evidence="4">Binds 1 [4Fe-4S] cluster per subunit.</text>
</comment>
<dbReference type="PANTHER" id="PTHR46509:SF1">
    <property type="entry name" value="PHOSPHOADENOSINE PHOSPHOSULFATE REDUCTASE"/>
    <property type="match status" value="1"/>
</dbReference>
<dbReference type="GO" id="GO:0046872">
    <property type="term" value="F:metal ion binding"/>
    <property type="evidence" value="ECO:0007669"/>
    <property type="project" value="UniProtKB-KW"/>
</dbReference>
<evidence type="ECO:0000313" key="8">
    <source>
        <dbReference type="Proteomes" id="UP000438476"/>
    </source>
</evidence>
<dbReference type="InterPro" id="IPR004511">
    <property type="entry name" value="PAPS/APS_Rdtase"/>
</dbReference>
<dbReference type="InterPro" id="IPR014729">
    <property type="entry name" value="Rossmann-like_a/b/a_fold"/>
</dbReference>
<feature type="binding site" evidence="4">
    <location>
        <position position="136"/>
    </location>
    <ligand>
        <name>[4Fe-4S] cluster</name>
        <dbReference type="ChEBI" id="CHEBI:49883"/>
    </ligand>
</feature>
<dbReference type="Proteomes" id="UP000438476">
    <property type="component" value="Unassembled WGS sequence"/>
</dbReference>
<feature type="binding site" evidence="4">
    <location>
        <position position="220"/>
    </location>
    <ligand>
        <name>[4Fe-4S] cluster</name>
        <dbReference type="ChEBI" id="CHEBI:49883"/>
    </ligand>
</feature>
<dbReference type="GO" id="GO:0019379">
    <property type="term" value="P:sulfate assimilation, phosphoadenylyl sulfate reduction by phosphoadenylyl-sulfate reductase (thioredoxin)"/>
    <property type="evidence" value="ECO:0007669"/>
    <property type="project" value="UniProtKB-UniRule"/>
</dbReference>
<evidence type="ECO:0000256" key="2">
    <source>
        <dbReference type="ARBA" id="ARBA00023002"/>
    </source>
</evidence>
<evidence type="ECO:0000256" key="3">
    <source>
        <dbReference type="ARBA" id="ARBA00024327"/>
    </source>
</evidence>
<comment type="caution">
    <text evidence="7">The sequence shown here is derived from an EMBL/GenBank/DDBJ whole genome shotgun (WGS) entry which is preliminary data.</text>
</comment>
<keyword evidence="4" id="KW-0479">Metal-binding</keyword>
<keyword evidence="2 4" id="KW-0560">Oxidoreductase</keyword>